<dbReference type="Gene3D" id="3.40.50.300">
    <property type="entry name" value="P-loop containing nucleotide triphosphate hydrolases"/>
    <property type="match status" value="1"/>
</dbReference>
<keyword evidence="3 5" id="KW-0067">ATP-binding</keyword>
<keyword evidence="4" id="KW-0238">DNA-binding</keyword>
<evidence type="ECO:0000256" key="1">
    <source>
        <dbReference type="ARBA" id="ARBA00006474"/>
    </source>
</evidence>
<dbReference type="Gene3D" id="1.10.10.10">
    <property type="entry name" value="Winged helix-like DNA-binding domain superfamily/Winged helix DNA-binding domain"/>
    <property type="match status" value="1"/>
</dbReference>
<dbReference type="PANTHER" id="PTHR22683">
    <property type="entry name" value="SPORULATION PROTEIN RELATED"/>
    <property type="match status" value="1"/>
</dbReference>
<dbReference type="AlphaFoldDB" id="A0A7C4R580"/>
<evidence type="ECO:0000256" key="5">
    <source>
        <dbReference type="PROSITE-ProRule" id="PRU00289"/>
    </source>
</evidence>
<dbReference type="EMBL" id="DSYQ01000009">
    <property type="protein sequence ID" value="HGT71079.1"/>
    <property type="molecule type" value="Genomic_DNA"/>
</dbReference>
<dbReference type="InterPro" id="IPR036388">
    <property type="entry name" value="WH-like_DNA-bd_sf"/>
</dbReference>
<dbReference type="GO" id="GO:0003677">
    <property type="term" value="F:DNA binding"/>
    <property type="evidence" value="ECO:0007669"/>
    <property type="project" value="UniProtKB-KW"/>
</dbReference>
<sequence length="527" mass="57165">MKEKVAGKFKINGIINKKDQLQDKDSDKDNKDEKPKVVREEIDWSFPSIDLLEESKYTVDSGNVTGNAEIIANTLSQFGIIVSMQDVNVGPTFTQYTLKPAEGTKLSKITTLQDDLALALAVHPIRIEAPIPGKSLVGVEIPNKKVAQVRLKDVLTSGEYRSAVDKGNLVVALGKDVSGIPSVTDISKMPHLLVAGSTGSGKSVCVNGILASLLFQYSPKELRIIMVDPKRVEMTGYNGIAHLLTPVITEPAKTINAFRWAVNEMENRYKLLSENGARDIVGYNKKIGKDGEKMPYILMVVDELADVMLTAGQEMEGLIVRIAQMARAIGIHLILATQRPSVNVVTGLIKANIPCRIAFRVASQIDSRTILDAAGAERLIGKGDMLFMAGDGQKPRRVQGVFVDDNEINMILENVKSQQEPQYNEEVVKPQKGAEGIGAGGPAGGGDIDDDMYQEAYEVVVSSGKASASLLQRRLRVGYARAARLLDLLEDHGVIGQADGAKPREILISRDDGGTAGIYDDDWGEES</sequence>
<dbReference type="CDD" id="cd01127">
    <property type="entry name" value="TrwB_TraG_TraD_VirD4"/>
    <property type="match status" value="1"/>
</dbReference>
<evidence type="ECO:0000259" key="6">
    <source>
        <dbReference type="PROSITE" id="PS50901"/>
    </source>
</evidence>
<dbReference type="InterPro" id="IPR018541">
    <property type="entry name" value="Ftsk_gamma"/>
</dbReference>
<dbReference type="Pfam" id="PF09397">
    <property type="entry name" value="FtsK_gamma"/>
    <property type="match status" value="1"/>
</dbReference>
<proteinExistence type="inferred from homology"/>
<organism evidence="7">
    <name type="scientific">candidate division CPR3 bacterium</name>
    <dbReference type="NCBI Taxonomy" id="2268181"/>
    <lineage>
        <taxon>Bacteria</taxon>
        <taxon>Bacteria division CPR3</taxon>
    </lineage>
</organism>
<dbReference type="InterPro" id="IPR041027">
    <property type="entry name" value="FtsK_alpha"/>
</dbReference>
<dbReference type="Pfam" id="PF17854">
    <property type="entry name" value="FtsK_alpha"/>
    <property type="match status" value="1"/>
</dbReference>
<comment type="caution">
    <text evidence="7">The sequence shown here is derived from an EMBL/GenBank/DDBJ whole genome shotgun (WGS) entry which is preliminary data.</text>
</comment>
<evidence type="ECO:0000256" key="3">
    <source>
        <dbReference type="ARBA" id="ARBA00022840"/>
    </source>
</evidence>
<dbReference type="SUPFAM" id="SSF52540">
    <property type="entry name" value="P-loop containing nucleoside triphosphate hydrolases"/>
    <property type="match status" value="1"/>
</dbReference>
<accession>A0A7C4R580</accession>
<dbReference type="InterPro" id="IPR002543">
    <property type="entry name" value="FtsK_dom"/>
</dbReference>
<gene>
    <name evidence="7" type="ORF">ENT43_02340</name>
</gene>
<dbReference type="InterPro" id="IPR027417">
    <property type="entry name" value="P-loop_NTPase"/>
</dbReference>
<dbReference type="SUPFAM" id="SSF46785">
    <property type="entry name" value="Winged helix' DNA-binding domain"/>
    <property type="match status" value="1"/>
</dbReference>
<name>A0A7C4R580_UNCC3</name>
<comment type="similarity">
    <text evidence="1">Belongs to the FtsK/SpoIIIE/SftA family.</text>
</comment>
<protein>
    <submittedName>
        <fullName evidence="7">DNA translocase FtsK</fullName>
    </submittedName>
</protein>
<dbReference type="PROSITE" id="PS50901">
    <property type="entry name" value="FTSK"/>
    <property type="match status" value="1"/>
</dbReference>
<feature type="binding site" evidence="5">
    <location>
        <begin position="196"/>
        <end position="203"/>
    </location>
    <ligand>
        <name>ATP</name>
        <dbReference type="ChEBI" id="CHEBI:30616"/>
    </ligand>
</feature>
<dbReference type="Pfam" id="PF01580">
    <property type="entry name" value="FtsK_SpoIIIE"/>
    <property type="match status" value="1"/>
</dbReference>
<keyword evidence="2 5" id="KW-0547">Nucleotide-binding</keyword>
<reference evidence="7" key="1">
    <citation type="journal article" date="2020" name="mSystems">
        <title>Genome- and Community-Level Interaction Insights into Carbon Utilization and Element Cycling Functions of Hydrothermarchaeota in Hydrothermal Sediment.</title>
        <authorList>
            <person name="Zhou Z."/>
            <person name="Liu Y."/>
            <person name="Xu W."/>
            <person name="Pan J."/>
            <person name="Luo Z.H."/>
            <person name="Li M."/>
        </authorList>
    </citation>
    <scope>NUCLEOTIDE SEQUENCE [LARGE SCALE GENOMIC DNA]</scope>
    <source>
        <strain evidence="7">SpSt-579</strain>
    </source>
</reference>
<dbReference type="SMART" id="SM00843">
    <property type="entry name" value="Ftsk_gamma"/>
    <property type="match status" value="1"/>
</dbReference>
<dbReference type="GO" id="GO:0005524">
    <property type="term" value="F:ATP binding"/>
    <property type="evidence" value="ECO:0007669"/>
    <property type="project" value="UniProtKB-UniRule"/>
</dbReference>
<evidence type="ECO:0000256" key="4">
    <source>
        <dbReference type="ARBA" id="ARBA00023125"/>
    </source>
</evidence>
<evidence type="ECO:0000313" key="7">
    <source>
        <dbReference type="EMBL" id="HGT71079.1"/>
    </source>
</evidence>
<evidence type="ECO:0000256" key="2">
    <source>
        <dbReference type="ARBA" id="ARBA00022741"/>
    </source>
</evidence>
<dbReference type="Gene3D" id="3.30.980.40">
    <property type="match status" value="1"/>
</dbReference>
<dbReference type="InterPro" id="IPR036390">
    <property type="entry name" value="WH_DNA-bd_sf"/>
</dbReference>
<dbReference type="InterPro" id="IPR050206">
    <property type="entry name" value="FtsK/SpoIIIE/SftA"/>
</dbReference>
<dbReference type="PANTHER" id="PTHR22683:SF41">
    <property type="entry name" value="DNA TRANSLOCASE FTSK"/>
    <property type="match status" value="1"/>
</dbReference>
<feature type="domain" description="FtsK" evidence="6">
    <location>
        <begin position="179"/>
        <end position="368"/>
    </location>
</feature>